<dbReference type="AlphaFoldDB" id="A0A4V0YRF0"/>
<evidence type="ECO:0000259" key="1">
    <source>
        <dbReference type="Pfam" id="PF00534"/>
    </source>
</evidence>
<protein>
    <recommendedName>
        <fullName evidence="1">Glycosyl transferase family 1 domain-containing protein</fullName>
    </recommendedName>
</protein>
<geneLocation type="plasmid" evidence="3">
    <name>pdcar1</name>
</geneLocation>
<evidence type="ECO:0000313" key="2">
    <source>
        <dbReference type="EMBL" id="QAZ69572.1"/>
    </source>
</evidence>
<dbReference type="PANTHER" id="PTHR12526:SF638">
    <property type="entry name" value="SPORE COAT PROTEIN SA"/>
    <property type="match status" value="1"/>
</dbReference>
<dbReference type="PANTHER" id="PTHR12526">
    <property type="entry name" value="GLYCOSYLTRANSFERASE"/>
    <property type="match status" value="1"/>
</dbReference>
<evidence type="ECO:0000313" key="3">
    <source>
        <dbReference type="Proteomes" id="UP000293296"/>
    </source>
</evidence>
<proteinExistence type="predicted"/>
<name>A0A4V0YRF0_9BACT</name>
<dbReference type="InterPro" id="IPR001296">
    <property type="entry name" value="Glyco_trans_1"/>
</dbReference>
<dbReference type="OrthoDB" id="9803091at2"/>
<feature type="domain" description="Glycosyl transferase family 1" evidence="1">
    <location>
        <begin position="304"/>
        <end position="463"/>
    </location>
</feature>
<organism evidence="2 3">
    <name type="scientific">Solidesulfovibrio carbinolicus</name>
    <dbReference type="NCBI Taxonomy" id="296842"/>
    <lineage>
        <taxon>Bacteria</taxon>
        <taxon>Pseudomonadati</taxon>
        <taxon>Thermodesulfobacteriota</taxon>
        <taxon>Desulfovibrionia</taxon>
        <taxon>Desulfovibrionales</taxon>
        <taxon>Desulfovibrionaceae</taxon>
        <taxon>Solidesulfovibrio</taxon>
    </lineage>
</organism>
<sequence length="491" mass="54588">MTKHIVLKICVMFSAGKYIRSISYRVLRRTYTVILPIARVMLTESLKFRLSKLAMAVERQFEQKLFAAKPSPLNSFPPAFPSATFEDGPVVLCNNALAWGGVERQVVYTLRGLVDQLPQPPHLLCMRLGHGPDFDFYMSSLEDFPGEVRNVVDLEEARRHLASVDPGLEHRIIQAVAWLPPDVQEEILRFAGDFVRLKPAVTHIWQDALSISAGYAARMVGVPRILISSRNMAAKHFAYHRPHMADAYRELAECSNIVMLNNSLAGATDYADWLGLPGERFHIIRNGIDTVQIRRPDEDAVKRLKDSLGLPDKVPVVGSIFRFYAEKCPLLWIETAARVASAHPDCHFVIFGTGPMRDDLIDLARSLGFADRLHLPGTIINAALGLLIMDVFMLTSQFEGTPNVVLEAGLMGVPVIATNAGGTAETIDAGRTGFISDFAEPDVLASLVSKTLNDDAWRLAVRKSGPEFILERFGLERMLSETLFFYGQLSK</sequence>
<dbReference type="Gene3D" id="3.40.50.2000">
    <property type="entry name" value="Glycogen Phosphorylase B"/>
    <property type="match status" value="2"/>
</dbReference>
<dbReference type="Proteomes" id="UP000293296">
    <property type="component" value="Plasmid pDCAR1"/>
</dbReference>
<keyword evidence="2" id="KW-0614">Plasmid</keyword>
<gene>
    <name evidence="2" type="ORF">C3Y92_19975</name>
</gene>
<dbReference type="KEGG" id="dcb:C3Y92_19975"/>
<keyword evidence="3" id="KW-1185">Reference proteome</keyword>
<reference evidence="2 3" key="1">
    <citation type="submission" date="2018-02" db="EMBL/GenBank/DDBJ databases">
        <title>Genome sequence of Desulfovibrio carbinolicus DSM 3852.</title>
        <authorList>
            <person name="Wilbanks E."/>
            <person name="Skennerton C.T."/>
            <person name="Orphan V.J."/>
        </authorList>
    </citation>
    <scope>NUCLEOTIDE SEQUENCE [LARGE SCALE GENOMIC DNA]</scope>
    <source>
        <strain evidence="2 3">DSM 3852</strain>
        <plasmid evidence="3">pdcar1</plasmid>
    </source>
</reference>
<dbReference type="GO" id="GO:0016757">
    <property type="term" value="F:glycosyltransferase activity"/>
    <property type="evidence" value="ECO:0007669"/>
    <property type="project" value="InterPro"/>
</dbReference>
<dbReference type="EMBL" id="CP026539">
    <property type="protein sequence ID" value="QAZ69572.1"/>
    <property type="molecule type" value="Genomic_DNA"/>
</dbReference>
<accession>A0A4V0YRF0</accession>
<dbReference type="Pfam" id="PF00534">
    <property type="entry name" value="Glycos_transf_1"/>
    <property type="match status" value="1"/>
</dbReference>
<dbReference type="RefSeq" id="WP_129355980.1">
    <property type="nucleotide sequence ID" value="NZ_CP026539.1"/>
</dbReference>
<dbReference type="SUPFAM" id="SSF53756">
    <property type="entry name" value="UDP-Glycosyltransferase/glycogen phosphorylase"/>
    <property type="match status" value="1"/>
</dbReference>